<sequence>MDNNYTIFDLAKLEELYQQYCQQPQNNSQHCELSSLSELKWNMNDDLDLIRINEYDLMGDTDDNPETKVNEKKNAENKIEVQEQNEINKQEIEKWKELIQSYYEHIKQLEQLQNK</sequence>
<dbReference type="Proteomes" id="UP000663836">
    <property type="component" value="Unassembled WGS sequence"/>
</dbReference>
<protein>
    <submittedName>
        <fullName evidence="2">Uncharacterized protein</fullName>
    </submittedName>
</protein>
<proteinExistence type="predicted"/>
<name>A0A815H1L7_9BILA</name>
<dbReference type="AlphaFoldDB" id="A0A815H1L7"/>
<evidence type="ECO:0000313" key="2">
    <source>
        <dbReference type="EMBL" id="CAF1346244.1"/>
    </source>
</evidence>
<evidence type="ECO:0000313" key="4">
    <source>
        <dbReference type="Proteomes" id="UP000663864"/>
    </source>
</evidence>
<dbReference type="EMBL" id="CAJNOT010002832">
    <property type="protein sequence ID" value="CAF1346244.1"/>
    <property type="molecule type" value="Genomic_DNA"/>
</dbReference>
<comment type="caution">
    <text evidence="2">The sequence shown here is derived from an EMBL/GenBank/DDBJ whole genome shotgun (WGS) entry which is preliminary data.</text>
</comment>
<gene>
    <name evidence="3" type="ORF">JBS370_LOCUS22658</name>
    <name evidence="2" type="ORF">ZHD862_LOCUS30314</name>
</gene>
<evidence type="ECO:0000313" key="3">
    <source>
        <dbReference type="EMBL" id="CAF3934783.1"/>
    </source>
</evidence>
<feature type="coiled-coil region" evidence="1">
    <location>
        <begin position="72"/>
        <end position="112"/>
    </location>
</feature>
<keyword evidence="1" id="KW-0175">Coiled coil</keyword>
<accession>A0A815H1L7</accession>
<dbReference type="EMBL" id="CAJOBD010003203">
    <property type="protein sequence ID" value="CAF3934783.1"/>
    <property type="molecule type" value="Genomic_DNA"/>
</dbReference>
<evidence type="ECO:0000256" key="1">
    <source>
        <dbReference type="SAM" id="Coils"/>
    </source>
</evidence>
<organism evidence="2 4">
    <name type="scientific">Rotaria sordida</name>
    <dbReference type="NCBI Taxonomy" id="392033"/>
    <lineage>
        <taxon>Eukaryota</taxon>
        <taxon>Metazoa</taxon>
        <taxon>Spiralia</taxon>
        <taxon>Gnathifera</taxon>
        <taxon>Rotifera</taxon>
        <taxon>Eurotatoria</taxon>
        <taxon>Bdelloidea</taxon>
        <taxon>Philodinida</taxon>
        <taxon>Philodinidae</taxon>
        <taxon>Rotaria</taxon>
    </lineage>
</organism>
<reference evidence="2" key="1">
    <citation type="submission" date="2021-02" db="EMBL/GenBank/DDBJ databases">
        <authorList>
            <person name="Nowell W R."/>
        </authorList>
    </citation>
    <scope>NUCLEOTIDE SEQUENCE</scope>
</reference>
<dbReference type="Proteomes" id="UP000663864">
    <property type="component" value="Unassembled WGS sequence"/>
</dbReference>